<reference evidence="9" key="2">
    <citation type="submission" date="2021-04" db="EMBL/GenBank/DDBJ databases">
        <authorList>
            <person name="Gilroy R."/>
        </authorList>
    </citation>
    <scope>NUCLEOTIDE SEQUENCE</scope>
    <source>
        <strain evidence="9">742</strain>
    </source>
</reference>
<feature type="region of interest" description="Disordered" evidence="7">
    <location>
        <begin position="245"/>
        <end position="268"/>
    </location>
</feature>
<comment type="caution">
    <text evidence="9">The sequence shown here is derived from an EMBL/GenBank/DDBJ whole genome shotgun (WGS) entry which is preliminary data.</text>
</comment>
<evidence type="ECO:0000256" key="6">
    <source>
        <dbReference type="ARBA" id="ARBA00023049"/>
    </source>
</evidence>
<evidence type="ECO:0000313" key="10">
    <source>
        <dbReference type="Proteomes" id="UP000824178"/>
    </source>
</evidence>
<dbReference type="InterPro" id="IPR037518">
    <property type="entry name" value="MPN"/>
</dbReference>
<dbReference type="PANTHER" id="PTHR30471:SF3">
    <property type="entry name" value="UPF0758 PROTEIN YEES-RELATED"/>
    <property type="match status" value="1"/>
</dbReference>
<gene>
    <name evidence="9" type="ORF">H9864_02285</name>
</gene>
<dbReference type="SUPFAM" id="SSF47781">
    <property type="entry name" value="RuvA domain 2-like"/>
    <property type="match status" value="1"/>
</dbReference>
<dbReference type="GO" id="GO:0006508">
    <property type="term" value="P:proteolysis"/>
    <property type="evidence" value="ECO:0007669"/>
    <property type="project" value="UniProtKB-KW"/>
</dbReference>
<dbReference type="AlphaFoldDB" id="A0A9E2NPY3"/>
<dbReference type="GO" id="GO:0008237">
    <property type="term" value="F:metallopeptidase activity"/>
    <property type="evidence" value="ECO:0007669"/>
    <property type="project" value="UniProtKB-KW"/>
</dbReference>
<dbReference type="EMBL" id="JAHLFH010000042">
    <property type="protein sequence ID" value="MBU3819191.1"/>
    <property type="molecule type" value="Genomic_DNA"/>
</dbReference>
<evidence type="ECO:0000256" key="2">
    <source>
        <dbReference type="ARBA" id="ARBA00022670"/>
    </source>
</evidence>
<dbReference type="PROSITE" id="PS50249">
    <property type="entry name" value="MPN"/>
    <property type="match status" value="1"/>
</dbReference>
<dbReference type="InterPro" id="IPR025657">
    <property type="entry name" value="RadC_JAB"/>
</dbReference>
<dbReference type="GO" id="GO:0006281">
    <property type="term" value="P:DNA repair"/>
    <property type="evidence" value="ECO:0007669"/>
    <property type="project" value="UniProtKB-KW"/>
</dbReference>
<protein>
    <submittedName>
        <fullName evidence="9">DNA repair protein RadC</fullName>
    </submittedName>
</protein>
<keyword evidence="2" id="KW-0645">Protease</keyword>
<evidence type="ECO:0000256" key="5">
    <source>
        <dbReference type="ARBA" id="ARBA00022833"/>
    </source>
</evidence>
<dbReference type="InterPro" id="IPR001405">
    <property type="entry name" value="UPF0758"/>
</dbReference>
<organism evidence="9 10">
    <name type="scientific">Candidatus Faecalibacterium intestinavium</name>
    <dbReference type="NCBI Taxonomy" id="2838580"/>
    <lineage>
        <taxon>Bacteria</taxon>
        <taxon>Bacillati</taxon>
        <taxon>Bacillota</taxon>
        <taxon>Clostridia</taxon>
        <taxon>Eubacteriales</taxon>
        <taxon>Oscillospiraceae</taxon>
        <taxon>Faecalibacterium</taxon>
    </lineage>
</organism>
<evidence type="ECO:0000313" key="9">
    <source>
        <dbReference type="EMBL" id="MBU3819191.1"/>
    </source>
</evidence>
<accession>A0A9E2NPY3</accession>
<dbReference type="CDD" id="cd08071">
    <property type="entry name" value="MPN_DUF2466"/>
    <property type="match status" value="1"/>
</dbReference>
<dbReference type="Gene3D" id="3.40.140.10">
    <property type="entry name" value="Cytidine Deaminase, domain 2"/>
    <property type="match status" value="1"/>
</dbReference>
<evidence type="ECO:0000259" key="8">
    <source>
        <dbReference type="PROSITE" id="PS50249"/>
    </source>
</evidence>
<name>A0A9E2NPY3_9FIRM</name>
<feature type="region of interest" description="Disordered" evidence="7">
    <location>
        <begin position="1"/>
        <end position="22"/>
    </location>
</feature>
<feature type="compositionally biased region" description="Basic and acidic residues" evidence="7">
    <location>
        <begin position="255"/>
        <end position="268"/>
    </location>
</feature>
<comment type="similarity">
    <text evidence="1">Belongs to the UPF0758 family.</text>
</comment>
<dbReference type="PANTHER" id="PTHR30471">
    <property type="entry name" value="DNA REPAIR PROTEIN RADC"/>
    <property type="match status" value="1"/>
</dbReference>
<keyword evidence="6" id="KW-0482">Metalloprotease</keyword>
<keyword evidence="5" id="KW-0862">Zinc</keyword>
<feature type="domain" description="MPN" evidence="8">
    <location>
        <begin position="113"/>
        <end position="235"/>
    </location>
</feature>
<keyword evidence="4" id="KW-0378">Hydrolase</keyword>
<proteinExistence type="inferred from homology"/>
<dbReference type="Pfam" id="PF04002">
    <property type="entry name" value="RadC"/>
    <property type="match status" value="1"/>
</dbReference>
<dbReference type="Proteomes" id="UP000824178">
    <property type="component" value="Unassembled WGS sequence"/>
</dbReference>
<evidence type="ECO:0000256" key="1">
    <source>
        <dbReference type="ARBA" id="ARBA00010243"/>
    </source>
</evidence>
<dbReference type="InterPro" id="IPR010994">
    <property type="entry name" value="RuvA_2-like"/>
</dbReference>
<evidence type="ECO:0000256" key="4">
    <source>
        <dbReference type="ARBA" id="ARBA00022801"/>
    </source>
</evidence>
<evidence type="ECO:0000256" key="3">
    <source>
        <dbReference type="ARBA" id="ARBA00022723"/>
    </source>
</evidence>
<reference evidence="9" key="1">
    <citation type="journal article" date="2021" name="PeerJ">
        <title>Extensive microbial diversity within the chicken gut microbiome revealed by metagenomics and culture.</title>
        <authorList>
            <person name="Gilroy R."/>
            <person name="Ravi A."/>
            <person name="Getino M."/>
            <person name="Pursley I."/>
            <person name="Horton D.L."/>
            <person name="Alikhan N.F."/>
            <person name="Baker D."/>
            <person name="Gharbi K."/>
            <person name="Hall N."/>
            <person name="Watson M."/>
            <person name="Adriaenssens E.M."/>
            <person name="Foster-Nyarko E."/>
            <person name="Jarju S."/>
            <person name="Secka A."/>
            <person name="Antonio M."/>
            <person name="Oren A."/>
            <person name="Chaudhuri R.R."/>
            <person name="La Ragione R."/>
            <person name="Hildebrand F."/>
            <person name="Pallen M.J."/>
        </authorList>
    </citation>
    <scope>NUCLEOTIDE SEQUENCE</scope>
    <source>
        <strain evidence="9">742</strain>
    </source>
</reference>
<sequence>MGNKKPTEKTTEKPIHAGHRQRMHERVEAQGFESLAEHEALEYLLYLSIPRGDTNPIAHALLNKFGSLSAVLEADEEELREVDGVGPSSARMLHLLPSVSRYYRRSRARELRRITTSEQLGEYLMAQFHGKLREEALLLSLDQLGRVKRSAWLSAGSADHLSLPVKQVVTEAVRMKADRVVLSHNHPNGVVLPSRQDLIATQELQKGLAMVGVRLIDHVIVTEEEYCSLRQDNRMPFWQGEAGSLLLAAPEQENEPPREPEPPDHLPE</sequence>
<evidence type="ECO:0000256" key="7">
    <source>
        <dbReference type="SAM" id="MobiDB-lite"/>
    </source>
</evidence>
<dbReference type="GO" id="GO:0046872">
    <property type="term" value="F:metal ion binding"/>
    <property type="evidence" value="ECO:0007669"/>
    <property type="project" value="UniProtKB-KW"/>
</dbReference>
<dbReference type="Gene3D" id="1.10.150.20">
    <property type="entry name" value="5' to 3' exonuclease, C-terminal subdomain"/>
    <property type="match status" value="1"/>
</dbReference>
<feature type="compositionally biased region" description="Basic and acidic residues" evidence="7">
    <location>
        <begin position="1"/>
        <end position="15"/>
    </location>
</feature>
<keyword evidence="3" id="KW-0479">Metal-binding</keyword>